<keyword evidence="3" id="KW-1185">Reference proteome</keyword>
<evidence type="ECO:0000313" key="3">
    <source>
        <dbReference type="Proteomes" id="UP001180087"/>
    </source>
</evidence>
<feature type="region of interest" description="Disordered" evidence="1">
    <location>
        <begin position="1"/>
        <end position="97"/>
    </location>
</feature>
<proteinExistence type="predicted"/>
<dbReference type="RefSeq" id="WP_348026656.1">
    <property type="nucleotide sequence ID" value="NZ_CP129113.1"/>
</dbReference>
<gene>
    <name evidence="2" type="ORF">QR721_10360</name>
</gene>
<feature type="compositionally biased region" description="Basic and acidic residues" evidence="1">
    <location>
        <begin position="1"/>
        <end position="41"/>
    </location>
</feature>
<name>A0ABY9KU28_9BACI</name>
<reference evidence="2" key="1">
    <citation type="submission" date="2023-06" db="EMBL/GenBank/DDBJ databases">
        <title>A Treasure from Seagulls: Isolation and Description of Aciduricobacillus qingdaonensis gen. nov., sp. nov., a Rare Obligately Uric Acid-utilizing Member in the Family Bacillaceae.</title>
        <authorList>
            <person name="Liu W."/>
            <person name="Wang B."/>
        </authorList>
    </citation>
    <scope>NUCLEOTIDE SEQUENCE</scope>
    <source>
        <strain evidence="2">44XB</strain>
    </source>
</reference>
<dbReference type="Proteomes" id="UP001180087">
    <property type="component" value="Chromosome"/>
</dbReference>
<evidence type="ECO:0000313" key="2">
    <source>
        <dbReference type="EMBL" id="WLV24034.1"/>
    </source>
</evidence>
<feature type="compositionally biased region" description="Basic and acidic residues" evidence="1">
    <location>
        <begin position="65"/>
        <end position="90"/>
    </location>
</feature>
<protein>
    <submittedName>
        <fullName evidence="2">Uncharacterized protein</fullName>
    </submittedName>
</protein>
<evidence type="ECO:0000256" key="1">
    <source>
        <dbReference type="SAM" id="MobiDB-lite"/>
    </source>
</evidence>
<sequence>MCKNEHEFHEGGSHKDNINELKRTKNELSRLGKNDEKEITERPSLSGKFMDDDKKRKEKSYKKTTVAEESGKKVQGDKPEKEERKQDTDVSKPPTYVPPCPSWQNGAKGIANCKYCYTYIWQFNGMNYWFYPFEIFSRTVTGLIWARQRWSYHTIPHNAIRAHYRHR</sequence>
<dbReference type="EMBL" id="CP129113">
    <property type="protein sequence ID" value="WLV24034.1"/>
    <property type="molecule type" value="Genomic_DNA"/>
</dbReference>
<accession>A0ABY9KU28</accession>
<organism evidence="2 3">
    <name type="scientific">Aciduricibacillus chroicocephali</name>
    <dbReference type="NCBI Taxonomy" id="3054939"/>
    <lineage>
        <taxon>Bacteria</taxon>
        <taxon>Bacillati</taxon>
        <taxon>Bacillota</taxon>
        <taxon>Bacilli</taxon>
        <taxon>Bacillales</taxon>
        <taxon>Bacillaceae</taxon>
        <taxon>Aciduricibacillus</taxon>
    </lineage>
</organism>